<dbReference type="InterPro" id="IPR019775">
    <property type="entry name" value="WD40_repeat_CS"/>
</dbReference>
<dbReference type="Pfam" id="PF05729">
    <property type="entry name" value="NACHT"/>
    <property type="match status" value="1"/>
</dbReference>
<feature type="repeat" description="WD" evidence="3">
    <location>
        <begin position="3112"/>
        <end position="3153"/>
    </location>
</feature>
<feature type="repeat" description="WD" evidence="3">
    <location>
        <begin position="3154"/>
        <end position="3195"/>
    </location>
</feature>
<dbReference type="InterPro" id="IPR050349">
    <property type="entry name" value="WD_LIS1/nudF_dynein_reg"/>
</dbReference>
<dbReference type="CDD" id="cd00200">
    <property type="entry name" value="WD40"/>
    <property type="match status" value="1"/>
</dbReference>
<comment type="caution">
    <text evidence="7">The sequence shown here is derived from an EMBL/GenBank/DDBJ whole genome shotgun (WGS) entry which is preliminary data.</text>
</comment>
<dbReference type="SMART" id="SM00320">
    <property type="entry name" value="WD40"/>
    <property type="match status" value="23"/>
</dbReference>
<dbReference type="EMBL" id="CAJJDN010000029">
    <property type="protein sequence ID" value="CAD8072803.1"/>
    <property type="molecule type" value="Genomic_DNA"/>
</dbReference>
<dbReference type="Proteomes" id="UP000692954">
    <property type="component" value="Unassembled WGS sequence"/>
</dbReference>
<evidence type="ECO:0000256" key="5">
    <source>
        <dbReference type="SAM" id="MobiDB-lite"/>
    </source>
</evidence>
<keyword evidence="8" id="KW-1185">Reference proteome</keyword>
<keyword evidence="1 3" id="KW-0853">WD repeat</keyword>
<feature type="repeat" description="WD" evidence="3">
    <location>
        <begin position="3196"/>
        <end position="3231"/>
    </location>
</feature>
<proteinExistence type="predicted"/>
<feature type="region of interest" description="Disordered" evidence="5">
    <location>
        <begin position="16"/>
        <end position="35"/>
    </location>
</feature>
<sequence>MLRKKDLTFIPFKENSRTSNNQLRGGGCGQSKQKGKNINEITMPESEIPSDFLKNLNDNVDKIIKKASLILDQGQKVEVLMAIQWIFNNREHLNTCCISNKLTISIYNLVLNNFEKLLKILPIYLRTNWYLCYQALQICNELARIIYSFQLKNDKCGFITSMLNRDRNFEVEKQQEYLNDLEEFKTQLEIEKANVWKCGIEFELNLIKIMLINANTNSQEGKEILINIVKNIGQSIISMSATDNLIPSLINGAKFLLLKFKNKFLYPLEVYATYYLFQIIKWSIIKQLKSKYSVYKQIKQIKDTFQEYILLSDNWILHSCWIMMIADILAYRPIINKQLISTNPIEQYQKWNDLIEAGLIHCVSYNPNQAQIVLFKFDLEIVNLLEAQGKIKLELFQSCLLTGELAQNINIWDFYKNFSFQKNKQIQKKDYEILLVNNELNILERSYEYLKQSKDELCAIQLQIQELLSDEFLQSKQTELSNKLYQDELQVLIKQFINSYKKAIYQIRIIQEFMFFEQYKFNLLIPYFNFIKEEPKCQLIQILKQIQDTFKSQLENFQVSFFKEYINAIEYVSQISITSLNFKQIEQKNLHQNCQLFNIQNLHDLFKGFQKQFDQFIKNIRNFTNEFLKQISEMNQISNMIQFKRQEIFEFLISTRSISWIQKLIEITTNSFLQIFKEFKVVNKQQIESISDVKQKLIDCKRETMIAKTLKQILQAQLYRQQIFKEKLNLEQKPLKQQFGQLDQNFIQNLINLMKQEKEKIQNSIKNEETEEEAQNFDIKIKEILKMIKNDYIKIQKDDQCINNQTIEIYQCALNLISKAQFNLISILNQANQKQCLTKLIKKYDDFINSNEIEYRKKLDTGKTVLQQTDHNKSNNTFSNFFDFYQEKINSNLEIIQGAYIHLKSYKSMIQIGLDMILNLKEKNIDLNTQIAKLKVKCNKMLINFNEEDLITKLKVINGNNQGLEVQGQEEISFTLENFIALSDIQSSHENCKSQTVDEIYLTILKDLEQQQIEIKISMLGILDFKTPYKVKEFLAFNLIRLQQSVQEDCITQFSSKFLQYLWIFEKDQRVGNILKNKELIEMQKQLFSSNLQSSADQIKQEMKQRINNLENLQQEIRLEGNLTIREKLQKKIEIAYEELDQYVDNLSEMSQKMEMSLLFLKDIQKDVKQIKTQMENLQKSLNQIGDDIRKLRGKKYDELLEIRKQKILQQSKILEIDSIYVSVKTIEFDPISGEIKKTQKGQQISQLLDDVQNNFDGEVNEFIWREEKKDVMLLSGNAGSGKSRAARKIEEFVWSLHGKSSKWIPIYVSLPNLKNPKYNLFEQALESDNYGFDKHQIEEFKEAIQNKKEFILMILDSYDEMKQDCIQQNLILTNKFNQDLNIDKLQRQLKVIITTRKEIFTVIGYQTWFYGESLESLKEVQLQNFDQDQIQEYLRKYVELSVRRKIKQIYEFVKQVQNSTFELQEFQEIWQLIEKQVKCASEDSRDTDEVIFRKQELENLLQQVTSHKALKYLKEEHIISLRKDLQPLWSVKKFEKAIKNVGIQDLLTTPFMLEIVVQVLPNMTKQYKGSIEIRNLFIQNYIKIIKKQKLSEQLRLIDVQNQDFLNQKENNQSYSQLDNDQKLKQKDYEKNKQDNSEKDKQKLKEVIDQLDKRNFFSFYLITSVLISKNNSIYVDNIQFDFDINEVDNIIQALKMQKFTIFEFYESFIKFYHSQQIQKQREKGNFPINESFESDVYQFSQSLALDMTIRDLSQVKYKQKGKLELVSKYNSFKNVIDDIWPNQYFSDTLDNKDYNAVIRSCILVSAKGSTYSFNHKSIQEFYVAKYILDLLLFFDCEISFESLKRIEKENQILIGSLYNQIKLNISKESYMGISNFVKDKLQNIDGIKNTLINIVTLSRDEKYKYAASNSIYLLNQLNAQLESQDLSSIQLSDTNISGLSFYNSNLSNSKFEKVKINSCNFNCVNLTEVNWKEIICKEKPCLQGHQSEVQIALFSPKGNLIVSGDREYKLKLWDVDNHTQVAQLIGHNNYINSVQFTSDITRLISCSDDGTIKLWDLSNPQQPQLKVTIQNNISIKQIVLSKDDNMLISRSNNNFNLWNMPNLYLNQDTRTIQGENDATKIFTYSQDESLIAIGKNDATILIINLMTKKEQKLIGHIGNIEALALSPEGNILASACSNFNLLVWDLCSFKLIQVLLYNSFKINQLAFIQSDKSIIANSYNSLALIELEQLKPFEEISINQCSVVYLSQFDDICILGQDNYIAILDLNTLQIINSFQCEFTVESISISSDSLQLSTQGQNKLIIWSLQTLQQMVSLEDYKNFEYGVHYNNMETRIFKIQRIAQTYKLKSKLILNQIYIQDFKINLNNEILAYQIYHEEIILFNINYKEELDVLKLSKDSIKSFVFSPSVNILASAHDSKKIILWNLDNQPYSMLELVSSYSQYELKDFKYSYDGSLLIILDSTSSIYIWNSFDGNLKYKIDEKYRIEKEITISINNQYIALIDNKQNDKIIIWNLSLMKEENLLKEEARDVNLIKYIHNKMRLISFSQGAKVIFWNAIEGNVEYQINWASEYISQVCFSKNGNLMAWTEKEMICLWDCSKVEIEMIGCEKFQSEIRRLNFIGNSNNLIYLLETQISILPQQLLNSEKIIQLHQQQSKSQLSSFSQNYQLLAIIQSCNIHIFLVQGWKFYKTLVGVSEIQSIMFFYDENQLISSNSHGDLTIWNVHSGQVMVTFKTYKNAKKLYLINNDKILVLVGEQISFWNLENISNIKLCGLYSKQFDKYIDFKIKISHKKDQFSFNPTSSKFIIKQLKEQQDIRFYQHKDNIKKLEIFEQNQQCFICDENNNLIILSLHNEDIFMKLKEFPIKDILRFFQFEEIAITPNQKLLAIKSFSNIQIIQLQERKITWYQPSSCSSTQQFFFNKNGDMLIDVVDKQITLYLLNKKFELKIDWIRNFSNEVKLTKISQSNSFLSVLLNSGDLLIINLIERQQIAEISCNNIQQIAISLDDKYLFVIKENYLKKFDIKELSFSDNIKLSQEISCMAIISNNQICIADKDFIYLINLDQELQQSIKIDNPYESTHLAYHPKLNLLFSCGKDNKIYQWNIEAKRNIGIFEGHQGLINSLSFSSDGLILASSSDDKLIKLWNIEANSQLDLQQGHLKSVNQLAISKDSLILASGSQEFYIILWDLLDIQYIITLEGHNSNVNCLDFSYCSKWLVSGSEDGTIILWDVRNLIDTKVLHVVKEIFSSIRQVQFSPNGMTFATTSTSVEHNIPENKIQFWNLNNIGIQNIYIKPYREKVSLTCFTQNDEFIIQGLENNIQTYRLSTGQYDLLNGHKNKIILIDSSNDNTKIVSIDVQQNMFLWKYNNNKWQKQSISLFEPAIQKVIFSPQNTIIASQNENSITLTQVEELKQIENIVKYNLKTGTIKRLIQSQDGSKLLIQINNLSNDGQYLAAKKDLGSQYLAAQTNLGSAIDIYSISDLKCSLQQFHLLPNPVSFQFKQNDSNLLYVTQNTKNEVIIKILNISQNTQEEIFFQHESSIWDMFYISSNLNYLVAITKDSNLHFISTNYKKQNNSETSLLMNETIQCHAFSQDDKFFMVSTNYNWIYLWNIFDQKKCDEFECFTGKEILYLAFSLDNQIICCEQTLIFLIKIQQDQKLKIIRQFQLPYKINHFSFSPENLQICLINNDSAELLVANLIERQQKILVESNINDFCFTFDFQYIAVVTKSSLCFFDANNQKELSRDKNWFGSTILFLGNNQLILGFENLFYVLEISNLNQIKEINCIEHLTYITSISISKDLTYLALKNHISSTIKLWNIKDVKKIYLEKIYKNNCFENQKVLISQDNKFLIFNYNQNLQLINIQEDCKQLFAIDFKYQEVHGFQYSSDGKYFAIIIQGQLKLYNSETYQQIELIFEEKKTKELVFSLKKNFLALNCTTKVVCLQFENEMILKTKQLQNFNNEICAIAISPFGDKLISGEPDSSIRLWDIDKEYCLSWISNQNDEPLVFAFFPYGKAFVGGIKDGSVNLYRIDSKNKIQKQNQKQRQNQSQIEKLEGQNEELYFSCCKSFSRNSLIFAHNCKLSESNIDQSILRLFLQKGAIN</sequence>
<feature type="repeat" description="WD" evidence="3">
    <location>
        <begin position="3954"/>
        <end position="3988"/>
    </location>
</feature>
<reference evidence="7" key="1">
    <citation type="submission" date="2021-01" db="EMBL/GenBank/DDBJ databases">
        <authorList>
            <consortium name="Genoscope - CEA"/>
            <person name="William W."/>
        </authorList>
    </citation>
    <scope>NUCLEOTIDE SEQUENCE</scope>
</reference>
<feature type="repeat" description="WD" evidence="3">
    <location>
        <begin position="2024"/>
        <end position="2065"/>
    </location>
</feature>
<evidence type="ECO:0000256" key="4">
    <source>
        <dbReference type="SAM" id="Coils"/>
    </source>
</evidence>
<dbReference type="PROSITE" id="PS50294">
    <property type="entry name" value="WD_REPEATS_REGION"/>
    <property type="match status" value="7"/>
</dbReference>
<dbReference type="Pfam" id="PF00400">
    <property type="entry name" value="WD40"/>
    <property type="match status" value="7"/>
</dbReference>
<dbReference type="PROSITE" id="PS00678">
    <property type="entry name" value="WD_REPEATS_1"/>
    <property type="match status" value="5"/>
</dbReference>
<feature type="coiled-coil region" evidence="4">
    <location>
        <begin position="1093"/>
        <end position="1195"/>
    </location>
</feature>
<keyword evidence="4" id="KW-0175">Coiled coil</keyword>
<gene>
    <name evidence="7" type="ORF">PSON_ATCC_30995.1.T0290377</name>
</gene>
<dbReference type="InterPro" id="IPR001680">
    <property type="entry name" value="WD40_rpt"/>
</dbReference>
<feature type="repeat" description="WD" evidence="3">
    <location>
        <begin position="2153"/>
        <end position="2194"/>
    </location>
</feature>
<evidence type="ECO:0000259" key="6">
    <source>
        <dbReference type="Pfam" id="PF05729"/>
    </source>
</evidence>
<organism evidence="7 8">
    <name type="scientific">Paramecium sonneborni</name>
    <dbReference type="NCBI Taxonomy" id="65129"/>
    <lineage>
        <taxon>Eukaryota</taxon>
        <taxon>Sar</taxon>
        <taxon>Alveolata</taxon>
        <taxon>Ciliophora</taxon>
        <taxon>Intramacronucleata</taxon>
        <taxon>Oligohymenophorea</taxon>
        <taxon>Peniculida</taxon>
        <taxon>Parameciidae</taxon>
        <taxon>Paramecium</taxon>
    </lineage>
</organism>
<name>A0A8S1M4J3_9CILI</name>
<accession>A0A8S1M4J3</accession>
<feature type="coiled-coil region" evidence="4">
    <location>
        <begin position="747"/>
        <end position="787"/>
    </location>
</feature>
<protein>
    <recommendedName>
        <fullName evidence="6">NACHT domain-containing protein</fullName>
    </recommendedName>
</protein>
<feature type="repeat" description="WD" evidence="3">
    <location>
        <begin position="1982"/>
        <end position="2023"/>
    </location>
</feature>
<dbReference type="InterPro" id="IPR007111">
    <property type="entry name" value="NACHT_NTPase"/>
</dbReference>
<dbReference type="PANTHER" id="PTHR44129">
    <property type="entry name" value="WD REPEAT-CONTAINING PROTEIN POP1"/>
    <property type="match status" value="1"/>
</dbReference>
<evidence type="ECO:0000256" key="1">
    <source>
        <dbReference type="ARBA" id="ARBA00022574"/>
    </source>
</evidence>
<evidence type="ECO:0000313" key="7">
    <source>
        <dbReference type="EMBL" id="CAD8072803.1"/>
    </source>
</evidence>
<evidence type="ECO:0000256" key="3">
    <source>
        <dbReference type="PROSITE-ProRule" id="PRU00221"/>
    </source>
</evidence>
<dbReference type="OrthoDB" id="2443807at2759"/>
<keyword evidence="2" id="KW-0677">Repeat</keyword>
<evidence type="ECO:0000256" key="2">
    <source>
        <dbReference type="ARBA" id="ARBA00022737"/>
    </source>
</evidence>
<dbReference type="PROSITE" id="PS50082">
    <property type="entry name" value="WD_REPEATS_2"/>
    <property type="match status" value="7"/>
</dbReference>
<evidence type="ECO:0000313" key="8">
    <source>
        <dbReference type="Proteomes" id="UP000692954"/>
    </source>
</evidence>
<feature type="domain" description="NACHT" evidence="6">
    <location>
        <begin position="1271"/>
        <end position="1440"/>
    </location>
</feature>